<name>A0A439CSA6_9PEZI</name>
<keyword evidence="5 8" id="KW-0472">Membrane</keyword>
<keyword evidence="3 8" id="KW-0812">Transmembrane</keyword>
<evidence type="ECO:0000256" key="6">
    <source>
        <dbReference type="ARBA" id="ARBA00023180"/>
    </source>
</evidence>
<evidence type="ECO:0000256" key="8">
    <source>
        <dbReference type="SAM" id="Phobius"/>
    </source>
</evidence>
<dbReference type="AlphaFoldDB" id="A0A439CSA6"/>
<feature type="transmembrane region" description="Helical" evidence="8">
    <location>
        <begin position="49"/>
        <end position="75"/>
    </location>
</feature>
<proteinExistence type="predicted"/>
<evidence type="ECO:0000313" key="10">
    <source>
        <dbReference type="EMBL" id="RWA05074.1"/>
    </source>
</evidence>
<protein>
    <recommendedName>
        <fullName evidence="9">Major facilitator superfamily (MFS) profile domain-containing protein</fullName>
    </recommendedName>
</protein>
<evidence type="ECO:0000259" key="9">
    <source>
        <dbReference type="PROSITE" id="PS50850"/>
    </source>
</evidence>
<feature type="transmembrane region" description="Helical" evidence="8">
    <location>
        <begin position="117"/>
        <end position="136"/>
    </location>
</feature>
<dbReference type="PANTHER" id="PTHR23501">
    <property type="entry name" value="MAJOR FACILITATOR SUPERFAMILY"/>
    <property type="match status" value="1"/>
</dbReference>
<feature type="transmembrane region" description="Helical" evidence="8">
    <location>
        <begin position="429"/>
        <end position="452"/>
    </location>
</feature>
<evidence type="ECO:0000256" key="7">
    <source>
        <dbReference type="SAM" id="MobiDB-lite"/>
    </source>
</evidence>
<feature type="transmembrane region" description="Helical" evidence="8">
    <location>
        <begin position="369"/>
        <end position="391"/>
    </location>
</feature>
<dbReference type="InterPro" id="IPR020846">
    <property type="entry name" value="MFS_dom"/>
</dbReference>
<dbReference type="EMBL" id="RYZI01000481">
    <property type="protein sequence ID" value="RWA05074.1"/>
    <property type="molecule type" value="Genomic_DNA"/>
</dbReference>
<dbReference type="Gene3D" id="1.20.1720.10">
    <property type="entry name" value="Multidrug resistance protein D"/>
    <property type="match status" value="1"/>
</dbReference>
<accession>A0A439CSA6</accession>
<feature type="transmembrane region" description="Helical" evidence="8">
    <location>
        <begin position="194"/>
        <end position="212"/>
    </location>
</feature>
<dbReference type="InterPro" id="IPR011701">
    <property type="entry name" value="MFS"/>
</dbReference>
<feature type="transmembrane region" description="Helical" evidence="8">
    <location>
        <begin position="539"/>
        <end position="556"/>
    </location>
</feature>
<dbReference type="SUPFAM" id="SSF103473">
    <property type="entry name" value="MFS general substrate transporter"/>
    <property type="match status" value="1"/>
</dbReference>
<feature type="domain" description="Major facilitator superfamily (MFS) profile" evidence="9">
    <location>
        <begin position="52"/>
        <end position="562"/>
    </location>
</feature>
<sequence>MDQTTTDPGDYTRLTTATDSVDNARLTPDPVDNARPTPTETKTSKGWRFWLIFVCLALTAFLSALEGSIVSTALPSIARALNASEDYIWVVNVYYLTSAAVQPIYGQLADLWGRRWLMIGAVALFTLGSGICGGSTSTNMLIGGRTVQGLGAAGINSEHVLFANYTYKWLTQAFTVLIELILCDLLPLRERGQFFGALFLFLILGSALGPFLGGILVDRVSWRWAFYINLPFGGASLVLLYFVLHVRHKPQGSVVDKLKKIDLFGNFLLAASVSSVLYALTYGGTRYNWSNAGIIASLVLGLVGHVLFLLFEASPLCRDPVMPLSLFKHRTSTAAFIATFLQTIVSFWALFFLPLYFQSVKLVAPTRSGVLILPFTIIYSISGLIGGGLATKLGRFRIIHFAGFALITIGIGTFTLFERDTHLAEIEVLQVVFAFGIGIVAPSLLTAIQAALPDDLNAASTGTFAFVRSIGTIWGVSIPAAIFNNRFDELLQELPDETARAALARGHAYESASAAFVNSFPGPIRDMIVSIYERSLMRVWQIGIVFAGLGFLVVFLERDLELRAEQESQEFGLEERQRVNRETTS</sequence>
<feature type="transmembrane region" description="Helical" evidence="8">
    <location>
        <begin position="398"/>
        <end position="417"/>
    </location>
</feature>
<gene>
    <name evidence="10" type="ORF">EKO27_g10028</name>
</gene>
<dbReference type="Gene3D" id="1.20.1250.20">
    <property type="entry name" value="MFS general substrate transporter like domains"/>
    <property type="match status" value="1"/>
</dbReference>
<dbReference type="CDD" id="cd17502">
    <property type="entry name" value="MFS_Azr1_MDR_like"/>
    <property type="match status" value="1"/>
</dbReference>
<feature type="transmembrane region" description="Helical" evidence="8">
    <location>
        <begin position="292"/>
        <end position="313"/>
    </location>
</feature>
<feature type="region of interest" description="Disordered" evidence="7">
    <location>
        <begin position="22"/>
        <end position="41"/>
    </location>
</feature>
<evidence type="ECO:0000313" key="11">
    <source>
        <dbReference type="Proteomes" id="UP000286045"/>
    </source>
</evidence>
<feature type="transmembrane region" description="Helical" evidence="8">
    <location>
        <begin position="334"/>
        <end position="357"/>
    </location>
</feature>
<feature type="transmembrane region" description="Helical" evidence="8">
    <location>
        <begin position="87"/>
        <end position="105"/>
    </location>
</feature>
<comment type="subcellular location">
    <subcellularLocation>
        <location evidence="1">Membrane</location>
        <topology evidence="1">Multi-pass membrane protein</topology>
    </subcellularLocation>
</comment>
<dbReference type="Pfam" id="PF07690">
    <property type="entry name" value="MFS_1"/>
    <property type="match status" value="2"/>
</dbReference>
<dbReference type="Proteomes" id="UP000286045">
    <property type="component" value="Unassembled WGS sequence"/>
</dbReference>
<feature type="transmembrane region" description="Helical" evidence="8">
    <location>
        <begin position="464"/>
        <end position="483"/>
    </location>
</feature>
<keyword evidence="4 8" id="KW-1133">Transmembrane helix</keyword>
<organism evidence="10 11">
    <name type="scientific">Xylaria grammica</name>
    <dbReference type="NCBI Taxonomy" id="363999"/>
    <lineage>
        <taxon>Eukaryota</taxon>
        <taxon>Fungi</taxon>
        <taxon>Dikarya</taxon>
        <taxon>Ascomycota</taxon>
        <taxon>Pezizomycotina</taxon>
        <taxon>Sordariomycetes</taxon>
        <taxon>Xylariomycetidae</taxon>
        <taxon>Xylariales</taxon>
        <taxon>Xylariaceae</taxon>
        <taxon>Xylaria</taxon>
    </lineage>
</organism>
<dbReference type="InterPro" id="IPR036259">
    <property type="entry name" value="MFS_trans_sf"/>
</dbReference>
<dbReference type="GO" id="GO:0022857">
    <property type="term" value="F:transmembrane transporter activity"/>
    <property type="evidence" value="ECO:0007669"/>
    <property type="project" value="InterPro"/>
</dbReference>
<dbReference type="PROSITE" id="PS50850">
    <property type="entry name" value="MFS"/>
    <property type="match status" value="1"/>
</dbReference>
<reference evidence="10 11" key="1">
    <citation type="submission" date="2018-12" db="EMBL/GenBank/DDBJ databases">
        <title>Draft genome sequence of Xylaria grammica IHI A82.</title>
        <authorList>
            <person name="Buettner E."/>
            <person name="Kellner H."/>
        </authorList>
    </citation>
    <scope>NUCLEOTIDE SEQUENCE [LARGE SCALE GENOMIC DNA]</scope>
    <source>
        <strain evidence="10 11">IHI A82</strain>
    </source>
</reference>
<evidence type="ECO:0000256" key="5">
    <source>
        <dbReference type="ARBA" id="ARBA00023136"/>
    </source>
</evidence>
<feature type="transmembrane region" description="Helical" evidence="8">
    <location>
        <begin position="224"/>
        <end position="243"/>
    </location>
</feature>
<keyword evidence="6" id="KW-0325">Glycoprotein</keyword>
<feature type="transmembrane region" description="Helical" evidence="8">
    <location>
        <begin position="263"/>
        <end position="280"/>
    </location>
</feature>
<dbReference type="GO" id="GO:0005886">
    <property type="term" value="C:plasma membrane"/>
    <property type="evidence" value="ECO:0007669"/>
    <property type="project" value="TreeGrafter"/>
</dbReference>
<keyword evidence="11" id="KW-1185">Reference proteome</keyword>
<dbReference type="PANTHER" id="PTHR23501:SF187">
    <property type="entry name" value="MAJOR FACILITATOR SUPERFAMILY (MFS) PROFILE DOMAIN-CONTAINING PROTEIN"/>
    <property type="match status" value="1"/>
</dbReference>
<evidence type="ECO:0000256" key="1">
    <source>
        <dbReference type="ARBA" id="ARBA00004141"/>
    </source>
</evidence>
<keyword evidence="2" id="KW-0813">Transport</keyword>
<evidence type="ECO:0000256" key="4">
    <source>
        <dbReference type="ARBA" id="ARBA00022989"/>
    </source>
</evidence>
<evidence type="ECO:0000256" key="2">
    <source>
        <dbReference type="ARBA" id="ARBA00022448"/>
    </source>
</evidence>
<comment type="caution">
    <text evidence="10">The sequence shown here is derived from an EMBL/GenBank/DDBJ whole genome shotgun (WGS) entry which is preliminary data.</text>
</comment>
<feature type="transmembrane region" description="Helical" evidence="8">
    <location>
        <begin position="169"/>
        <end position="187"/>
    </location>
</feature>
<evidence type="ECO:0000256" key="3">
    <source>
        <dbReference type="ARBA" id="ARBA00022692"/>
    </source>
</evidence>